<feature type="transmembrane region" description="Helical" evidence="1">
    <location>
        <begin position="406"/>
        <end position="426"/>
    </location>
</feature>
<feature type="transmembrane region" description="Helical" evidence="1">
    <location>
        <begin position="184"/>
        <end position="202"/>
    </location>
</feature>
<evidence type="ECO:0000256" key="1">
    <source>
        <dbReference type="SAM" id="Phobius"/>
    </source>
</evidence>
<dbReference type="InterPro" id="IPR018580">
    <property type="entry name" value="Uncharacterised_YfhO"/>
</dbReference>
<feature type="transmembrane region" description="Helical" evidence="1">
    <location>
        <begin position="259"/>
        <end position="281"/>
    </location>
</feature>
<sequence length="875" mass="92897">MCWSAHRLPNSGTVGPRNEQRVGVRVVVRGRMAVPGAALAAVAAVAAVILGGVLRGTYPFGSHGRNILDLGHQFIPMHAHLRDLLTGAAPGDFLFNWSSGYGVPYLGDFMAYNGAALSWIVLLFPRNKIDLALYVIMLAAIAAAAAAMTAYLRMLRPSAPSWLAALAGVSYATCGWALDDGGYMTGWLYGLIAFPLICLLCEWVRQRRTVMPLLVAPFVIALFWYSHFYTVYMATLGAALVLIARVLSDPDGGSWRHRFTGSVRCLVVVVVGIGLSAPLLVPTFKSVGYARPSPDETFHPIGWLSFLGRLLPASEGVGRTPGLAIGTVLLLAALSFPFNRRIARRERIVWSVVVMLTLVSMQVRITHEIWHGFDSPNGNPFRQAFIVAGMLVTIGWLSLAAGLRNVLAIAVPVVLVGALYGAAFGAWSTTPVTQVVVPVMLIVAVLVWAAWRWRPSLLVVRVAAAVLVVAVLGEGAASTYAIDKARAEKYTVTPAWGARQEQARALVQSAQDWPRQRVSAGAVSTVNDPMLIGGEGPEYYSSTIPDELSEELINLGFGYWAFGRAVIDPANPVIDAIFSVGARVRSDDQGGLQLVRSSVSPFVTVRPGKPWISADPGPFGLQETALGGDVYAIPKLTVLPAAGSQLAISNRRPRLLTIKLPAAAPTPAEFRLSGRCQPGSQLYLSGREFAGEALLDGRWTPILPPMAKRPGIYSGGALLPVGSPDANGAFGVRLRTAVSTQLPVGAIGCLDRSKLELAVSRLGQSQPAEVRVGGHNIDVKLTPGTQGRVVMGTVLSPGWQCQVDGQAARKPTQVAGLMAVPVSDQATGVACVYRPAGLRLGLLAGAAALAGLLALVAALKLLERRRSAPPTPSQP</sequence>
<dbReference type="EMBL" id="SMKX01000053">
    <property type="protein sequence ID" value="TDD58393.1"/>
    <property type="molecule type" value="Genomic_DNA"/>
</dbReference>
<feature type="transmembrane region" description="Helical" evidence="1">
    <location>
        <begin position="209"/>
        <end position="225"/>
    </location>
</feature>
<feature type="transmembrane region" description="Helical" evidence="1">
    <location>
        <begin position="840"/>
        <end position="862"/>
    </location>
</feature>
<keyword evidence="1" id="KW-0472">Membrane</keyword>
<dbReference type="OrthoDB" id="9815466at2"/>
<name>A0A4R4ZIH6_9ACTN</name>
<evidence type="ECO:0008006" key="4">
    <source>
        <dbReference type="Google" id="ProtNLM"/>
    </source>
</evidence>
<keyword evidence="3" id="KW-1185">Reference proteome</keyword>
<feature type="transmembrane region" description="Helical" evidence="1">
    <location>
        <begin position="458"/>
        <end position="482"/>
    </location>
</feature>
<dbReference type="PANTHER" id="PTHR38454">
    <property type="entry name" value="INTEGRAL MEMBRANE PROTEIN-RELATED"/>
    <property type="match status" value="1"/>
</dbReference>
<keyword evidence="1" id="KW-1133">Transmembrane helix</keyword>
<feature type="transmembrane region" description="Helical" evidence="1">
    <location>
        <begin position="380"/>
        <end position="399"/>
    </location>
</feature>
<evidence type="ECO:0000313" key="3">
    <source>
        <dbReference type="Proteomes" id="UP000295124"/>
    </source>
</evidence>
<feature type="transmembrane region" description="Helical" evidence="1">
    <location>
        <begin position="105"/>
        <end position="125"/>
    </location>
</feature>
<feature type="transmembrane region" description="Helical" evidence="1">
    <location>
        <begin position="432"/>
        <end position="451"/>
    </location>
</feature>
<evidence type="ECO:0000313" key="2">
    <source>
        <dbReference type="EMBL" id="TDD58393.1"/>
    </source>
</evidence>
<feature type="transmembrane region" description="Helical" evidence="1">
    <location>
        <begin position="348"/>
        <end position="365"/>
    </location>
</feature>
<protein>
    <recommendedName>
        <fullName evidence="4">YfhO family protein</fullName>
    </recommendedName>
</protein>
<feature type="transmembrane region" description="Helical" evidence="1">
    <location>
        <begin position="32"/>
        <end position="54"/>
    </location>
</feature>
<feature type="transmembrane region" description="Helical" evidence="1">
    <location>
        <begin position="131"/>
        <end position="152"/>
    </location>
</feature>
<gene>
    <name evidence="2" type="ORF">E1263_19435</name>
</gene>
<accession>A0A4R4ZIH6</accession>
<feature type="transmembrane region" description="Helical" evidence="1">
    <location>
        <begin position="231"/>
        <end position="247"/>
    </location>
</feature>
<keyword evidence="1" id="KW-0812">Transmembrane</keyword>
<dbReference type="AlphaFoldDB" id="A0A4R4ZIH6"/>
<organism evidence="2 3">
    <name type="scientific">Kribbella antibiotica</name>
    <dbReference type="NCBI Taxonomy" id="190195"/>
    <lineage>
        <taxon>Bacteria</taxon>
        <taxon>Bacillati</taxon>
        <taxon>Actinomycetota</taxon>
        <taxon>Actinomycetes</taxon>
        <taxon>Propionibacteriales</taxon>
        <taxon>Kribbellaceae</taxon>
        <taxon>Kribbella</taxon>
    </lineage>
</organism>
<proteinExistence type="predicted"/>
<feature type="transmembrane region" description="Helical" evidence="1">
    <location>
        <begin position="316"/>
        <end position="336"/>
    </location>
</feature>
<comment type="caution">
    <text evidence="2">The sequence shown here is derived from an EMBL/GenBank/DDBJ whole genome shotgun (WGS) entry which is preliminary data.</text>
</comment>
<reference evidence="2 3" key="1">
    <citation type="submission" date="2019-03" db="EMBL/GenBank/DDBJ databases">
        <title>Draft genome sequences of novel Actinobacteria.</title>
        <authorList>
            <person name="Sahin N."/>
            <person name="Ay H."/>
            <person name="Saygin H."/>
        </authorList>
    </citation>
    <scope>NUCLEOTIDE SEQUENCE [LARGE SCALE GENOMIC DNA]</scope>
    <source>
        <strain evidence="2 3">JCM 13523</strain>
    </source>
</reference>
<dbReference type="PANTHER" id="PTHR38454:SF1">
    <property type="entry name" value="INTEGRAL MEMBRANE PROTEIN"/>
    <property type="match status" value="1"/>
</dbReference>
<dbReference type="Proteomes" id="UP000295124">
    <property type="component" value="Unassembled WGS sequence"/>
</dbReference>
<dbReference type="Pfam" id="PF09586">
    <property type="entry name" value="YfhO"/>
    <property type="match status" value="1"/>
</dbReference>